<keyword evidence="11 12" id="KW-0742">SOS response</keyword>
<dbReference type="InterPro" id="IPR027417">
    <property type="entry name" value="P-loop_NTPase"/>
</dbReference>
<comment type="caution">
    <text evidence="15">The sequence shown here is derived from an EMBL/GenBank/DDBJ whole genome shotgun (WGS) entry which is preliminary data.</text>
</comment>
<dbReference type="InterPro" id="IPR018078">
    <property type="entry name" value="DNA-binding_RecF_CS"/>
</dbReference>
<comment type="similarity">
    <text evidence="2 12 13">Belongs to the RecF family.</text>
</comment>
<accession>A0ABV1J4H2</accession>
<reference evidence="15 16" key="1">
    <citation type="submission" date="2024-04" db="EMBL/GenBank/DDBJ databases">
        <title>Human intestinal bacterial collection.</title>
        <authorList>
            <person name="Pauvert C."/>
            <person name="Hitch T.C.A."/>
            <person name="Clavel T."/>
        </authorList>
    </citation>
    <scope>NUCLEOTIDE SEQUENCE [LARGE SCALE GENOMIC DNA]</scope>
    <source>
        <strain evidence="15 16">CLA-SR-H026</strain>
    </source>
</reference>
<organism evidence="15 16">
    <name type="scientific">Aedoeadaptatus acetigenes</name>
    <dbReference type="NCBI Taxonomy" id="2981723"/>
    <lineage>
        <taxon>Bacteria</taxon>
        <taxon>Bacillati</taxon>
        <taxon>Bacillota</taxon>
        <taxon>Tissierellia</taxon>
        <taxon>Tissierellales</taxon>
        <taxon>Peptoniphilaceae</taxon>
        <taxon>Aedoeadaptatus</taxon>
    </lineage>
</organism>
<sequence>MFVSELNMVSFRNHRRLFVDLEPKMYRIIGPNGTGKTNFLEAIYLAMTGRSFKTASLKEVIAFGEESAFVAATVVMDDFARDMEITVKKDKRRFLRDHNPVKNTSAYGRGMGVVLFEPGHLQMVQGAPSRRRAFIDDMLRMLSPAYDEAYTSYYHVLYQRNVVLRKLRDMDLLDVYDRSLANYAAVILRERLKFLKRMAASVSTYYEAIAGEGEGLELRYKASFPVVLDGELETAFYESLKQRRETDRERGRTSIGPHLDDLSFLLNGEEAKKFASTGQIRSIVLAMKCMEIDRVSEQLGEAPVVLLDDVMSELDEKRRRMLLSMIRGQCIITAAEPMEALEEAAEAIDLIELKKSADDLREEDLW</sequence>
<evidence type="ECO:0000256" key="5">
    <source>
        <dbReference type="ARBA" id="ARBA00022705"/>
    </source>
</evidence>
<name>A0ABV1J4H2_9FIRM</name>
<protein>
    <recommendedName>
        <fullName evidence="3 12">DNA replication and repair protein RecF</fullName>
    </recommendedName>
</protein>
<evidence type="ECO:0000256" key="8">
    <source>
        <dbReference type="ARBA" id="ARBA00022840"/>
    </source>
</evidence>
<dbReference type="NCBIfam" id="TIGR00611">
    <property type="entry name" value="recf"/>
    <property type="match status" value="1"/>
</dbReference>
<dbReference type="RefSeq" id="WP_349053490.1">
    <property type="nucleotide sequence ID" value="NZ_JBBNPS010000003.1"/>
</dbReference>
<keyword evidence="5 12" id="KW-0235">DNA replication</keyword>
<evidence type="ECO:0000313" key="16">
    <source>
        <dbReference type="Proteomes" id="UP001481872"/>
    </source>
</evidence>
<evidence type="ECO:0000256" key="7">
    <source>
        <dbReference type="ARBA" id="ARBA00022763"/>
    </source>
</evidence>
<dbReference type="Gene3D" id="3.40.50.300">
    <property type="entry name" value="P-loop containing nucleotide triphosphate hydrolases"/>
    <property type="match status" value="1"/>
</dbReference>
<dbReference type="Proteomes" id="UP001481872">
    <property type="component" value="Unassembled WGS sequence"/>
</dbReference>
<keyword evidence="10 12" id="KW-0234">DNA repair</keyword>
<dbReference type="InterPro" id="IPR001238">
    <property type="entry name" value="DNA-binding_RecF"/>
</dbReference>
<keyword evidence="6 12" id="KW-0547">Nucleotide-binding</keyword>
<evidence type="ECO:0000256" key="10">
    <source>
        <dbReference type="ARBA" id="ARBA00023204"/>
    </source>
</evidence>
<evidence type="ECO:0000256" key="12">
    <source>
        <dbReference type="HAMAP-Rule" id="MF_00365"/>
    </source>
</evidence>
<keyword evidence="9 12" id="KW-0238">DNA-binding</keyword>
<feature type="domain" description="RecF/RecN/SMC N-terminal" evidence="14">
    <location>
        <begin position="3"/>
        <end position="82"/>
    </location>
</feature>
<evidence type="ECO:0000256" key="2">
    <source>
        <dbReference type="ARBA" id="ARBA00008016"/>
    </source>
</evidence>
<evidence type="ECO:0000256" key="1">
    <source>
        <dbReference type="ARBA" id="ARBA00004496"/>
    </source>
</evidence>
<dbReference type="HAMAP" id="MF_00365">
    <property type="entry name" value="RecF"/>
    <property type="match status" value="1"/>
</dbReference>
<dbReference type="SUPFAM" id="SSF52540">
    <property type="entry name" value="P-loop containing nucleoside triphosphate hydrolases"/>
    <property type="match status" value="1"/>
</dbReference>
<gene>
    <name evidence="12" type="primary">recF</name>
    <name evidence="15" type="ORF">AAA081_02015</name>
</gene>
<keyword evidence="4 12" id="KW-0963">Cytoplasm</keyword>
<dbReference type="InterPro" id="IPR042174">
    <property type="entry name" value="RecF_2"/>
</dbReference>
<evidence type="ECO:0000313" key="15">
    <source>
        <dbReference type="EMBL" id="MEQ3353079.1"/>
    </source>
</evidence>
<feature type="binding site" evidence="12">
    <location>
        <begin position="30"/>
        <end position="37"/>
    </location>
    <ligand>
        <name>ATP</name>
        <dbReference type="ChEBI" id="CHEBI:30616"/>
    </ligand>
</feature>
<evidence type="ECO:0000256" key="13">
    <source>
        <dbReference type="RuleBase" id="RU000578"/>
    </source>
</evidence>
<evidence type="ECO:0000256" key="9">
    <source>
        <dbReference type="ARBA" id="ARBA00023125"/>
    </source>
</evidence>
<dbReference type="InterPro" id="IPR003395">
    <property type="entry name" value="RecF/RecN/SMC_N"/>
</dbReference>
<dbReference type="EMBL" id="JBBNPS010000003">
    <property type="protein sequence ID" value="MEQ3353079.1"/>
    <property type="molecule type" value="Genomic_DNA"/>
</dbReference>
<comment type="subcellular location">
    <subcellularLocation>
        <location evidence="1 12 13">Cytoplasm</location>
    </subcellularLocation>
</comment>
<comment type="function">
    <text evidence="12 13">The RecF protein is involved in DNA metabolism; it is required for DNA replication and normal SOS inducibility. RecF binds preferentially to single-stranded, linear DNA. It also seems to bind ATP.</text>
</comment>
<evidence type="ECO:0000256" key="11">
    <source>
        <dbReference type="ARBA" id="ARBA00023236"/>
    </source>
</evidence>
<keyword evidence="7 12" id="KW-0227">DNA damage</keyword>
<proteinExistence type="inferred from homology"/>
<evidence type="ECO:0000256" key="6">
    <source>
        <dbReference type="ARBA" id="ARBA00022741"/>
    </source>
</evidence>
<keyword evidence="16" id="KW-1185">Reference proteome</keyword>
<dbReference type="PANTHER" id="PTHR32182:SF0">
    <property type="entry name" value="DNA REPLICATION AND REPAIR PROTEIN RECF"/>
    <property type="match status" value="1"/>
</dbReference>
<evidence type="ECO:0000256" key="3">
    <source>
        <dbReference type="ARBA" id="ARBA00020170"/>
    </source>
</evidence>
<dbReference type="Gene3D" id="1.20.1050.90">
    <property type="entry name" value="RecF/RecN/SMC, N-terminal domain"/>
    <property type="match status" value="1"/>
</dbReference>
<dbReference type="Pfam" id="PF02463">
    <property type="entry name" value="SMC_N"/>
    <property type="match status" value="1"/>
</dbReference>
<dbReference type="PROSITE" id="PS00618">
    <property type="entry name" value="RECF_2"/>
    <property type="match status" value="1"/>
</dbReference>
<dbReference type="PANTHER" id="PTHR32182">
    <property type="entry name" value="DNA REPLICATION AND REPAIR PROTEIN RECF"/>
    <property type="match status" value="1"/>
</dbReference>
<evidence type="ECO:0000256" key="4">
    <source>
        <dbReference type="ARBA" id="ARBA00022490"/>
    </source>
</evidence>
<keyword evidence="8 12" id="KW-0067">ATP-binding</keyword>
<evidence type="ECO:0000259" key="14">
    <source>
        <dbReference type="Pfam" id="PF02463"/>
    </source>
</evidence>